<gene>
    <name evidence="2" type="ORF">BON30_10995</name>
</gene>
<proteinExistence type="predicted"/>
<dbReference type="PANTHER" id="PTHR46623">
    <property type="entry name" value="CARBOXYMETHYLENEBUTENOLIDASE-RELATED"/>
    <property type="match status" value="1"/>
</dbReference>
<dbReference type="AlphaFoldDB" id="A0A1L9BGJ2"/>
<comment type="caution">
    <text evidence="2">The sequence shown here is derived from an EMBL/GenBank/DDBJ whole genome shotgun (WGS) entry which is preliminary data.</text>
</comment>
<dbReference type="OrthoDB" id="9787933at2"/>
<dbReference type="InterPro" id="IPR029058">
    <property type="entry name" value="AB_hydrolase_fold"/>
</dbReference>
<feature type="domain" description="Dienelactone hydrolase" evidence="1">
    <location>
        <begin position="23"/>
        <end position="222"/>
    </location>
</feature>
<dbReference type="SUPFAM" id="SSF53474">
    <property type="entry name" value="alpha/beta-Hydrolases"/>
    <property type="match status" value="1"/>
</dbReference>
<protein>
    <submittedName>
        <fullName evidence="2">Dienelactone hydrolase</fullName>
    </submittedName>
</protein>
<keyword evidence="3" id="KW-1185">Reference proteome</keyword>
<dbReference type="InterPro" id="IPR002925">
    <property type="entry name" value="Dienelactn_hydro"/>
</dbReference>
<dbReference type="Gene3D" id="3.40.50.1820">
    <property type="entry name" value="alpha/beta hydrolase"/>
    <property type="match status" value="1"/>
</dbReference>
<dbReference type="RefSeq" id="WP_071897916.1">
    <property type="nucleotide sequence ID" value="NZ_MPIN01000002.1"/>
</dbReference>
<reference evidence="2 3" key="2">
    <citation type="submission" date="2016-12" db="EMBL/GenBank/DDBJ databases">
        <title>Draft Genome Sequence of Cystobacter ferrugineus Strain Cbfe23.</title>
        <authorList>
            <person name="Akbar S."/>
            <person name="Dowd S.E."/>
            <person name="Stevens D.C."/>
        </authorList>
    </citation>
    <scope>NUCLEOTIDE SEQUENCE [LARGE SCALE GENOMIC DNA]</scope>
    <source>
        <strain evidence="2 3">Cbfe23</strain>
    </source>
</reference>
<dbReference type="Pfam" id="PF01738">
    <property type="entry name" value="DLH"/>
    <property type="match status" value="1"/>
</dbReference>
<evidence type="ECO:0000313" key="3">
    <source>
        <dbReference type="Proteomes" id="UP000182229"/>
    </source>
</evidence>
<organism evidence="2 3">
    <name type="scientific">Cystobacter ferrugineus</name>
    <dbReference type="NCBI Taxonomy" id="83449"/>
    <lineage>
        <taxon>Bacteria</taxon>
        <taxon>Pseudomonadati</taxon>
        <taxon>Myxococcota</taxon>
        <taxon>Myxococcia</taxon>
        <taxon>Myxococcales</taxon>
        <taxon>Cystobacterineae</taxon>
        <taxon>Archangiaceae</taxon>
        <taxon>Cystobacter</taxon>
    </lineage>
</organism>
<dbReference type="Proteomes" id="UP000182229">
    <property type="component" value="Unassembled WGS sequence"/>
</dbReference>
<accession>A0A1L9BGJ2</accession>
<evidence type="ECO:0000313" key="2">
    <source>
        <dbReference type="EMBL" id="OJH41381.1"/>
    </source>
</evidence>
<evidence type="ECO:0000259" key="1">
    <source>
        <dbReference type="Pfam" id="PF01738"/>
    </source>
</evidence>
<dbReference type="EMBL" id="MPIN01000002">
    <property type="protein sequence ID" value="OJH41381.1"/>
    <property type="molecule type" value="Genomic_DNA"/>
</dbReference>
<reference evidence="3" key="1">
    <citation type="submission" date="2016-11" db="EMBL/GenBank/DDBJ databases">
        <authorList>
            <person name="Shukria A."/>
            <person name="Stevens D.C."/>
        </authorList>
    </citation>
    <scope>NUCLEOTIDE SEQUENCE [LARGE SCALE GENOMIC DNA]</scope>
    <source>
        <strain evidence="3">Cbfe23</strain>
    </source>
</reference>
<keyword evidence="2" id="KW-0378">Hydrolase</keyword>
<sequence length="224" mass="24097">MAQQAKLTTADGKEVAGYLKAAEGGSSRGAVILIHEFWGLTDQVRGVADRLAREGFTVFAQDLYGGKVTKNPAEATKLMNALDMRRAAQEISHAAEALRHRAPGTKVAVLGFCMGGALTLAAAAADGHLSAAIPFYGIPPESVADVKKIRCPVQGHFANNDDWCSPDRVNALEKTLKGAGIPAEFHRYDASHAFCNEQRPEVYSPQNAELAWKRSVEFLRAHLG</sequence>
<name>A0A1L9BGJ2_9BACT</name>
<dbReference type="PANTHER" id="PTHR46623:SF6">
    <property type="entry name" value="ALPHA_BETA-HYDROLASES SUPERFAMILY PROTEIN"/>
    <property type="match status" value="1"/>
</dbReference>
<dbReference type="InterPro" id="IPR051049">
    <property type="entry name" value="Dienelactone_hydrolase-like"/>
</dbReference>
<dbReference type="GO" id="GO:0016787">
    <property type="term" value="F:hydrolase activity"/>
    <property type="evidence" value="ECO:0007669"/>
    <property type="project" value="UniProtKB-KW"/>
</dbReference>
<dbReference type="STRING" id="83449.BON30_10995"/>